<evidence type="ECO:0000256" key="2">
    <source>
        <dbReference type="ARBA" id="ARBA00004141"/>
    </source>
</evidence>
<feature type="transmembrane region" description="Helical" evidence="14">
    <location>
        <begin position="77"/>
        <end position="95"/>
    </location>
</feature>
<evidence type="ECO:0000256" key="14">
    <source>
        <dbReference type="SAM" id="Phobius"/>
    </source>
</evidence>
<keyword evidence="7" id="KW-0274">FAD</keyword>
<evidence type="ECO:0000256" key="11">
    <source>
        <dbReference type="ARBA" id="ARBA00023014"/>
    </source>
</evidence>
<feature type="transmembrane region" description="Helical" evidence="14">
    <location>
        <begin position="186"/>
        <end position="207"/>
    </location>
</feature>
<name>A0A6J6N4H4_9ZZZZ</name>
<dbReference type="Pfam" id="PF01794">
    <property type="entry name" value="Ferric_reduct"/>
    <property type="match status" value="1"/>
</dbReference>
<feature type="domain" description="FAD-binding FR-type" evidence="15">
    <location>
        <begin position="243"/>
        <end position="343"/>
    </location>
</feature>
<dbReference type="GO" id="GO:0046872">
    <property type="term" value="F:metal ion binding"/>
    <property type="evidence" value="ECO:0007669"/>
    <property type="project" value="UniProtKB-KW"/>
</dbReference>
<feature type="transmembrane region" description="Helical" evidence="14">
    <location>
        <begin position="219"/>
        <end position="238"/>
    </location>
</feature>
<evidence type="ECO:0000256" key="8">
    <source>
        <dbReference type="ARBA" id="ARBA00022989"/>
    </source>
</evidence>
<dbReference type="InterPro" id="IPR017938">
    <property type="entry name" value="Riboflavin_synthase-like_b-brl"/>
</dbReference>
<feature type="transmembrane region" description="Helical" evidence="14">
    <location>
        <begin position="34"/>
        <end position="57"/>
    </location>
</feature>
<dbReference type="PROSITE" id="PS51384">
    <property type="entry name" value="FAD_FR"/>
    <property type="match status" value="1"/>
</dbReference>
<evidence type="ECO:0000256" key="10">
    <source>
        <dbReference type="ARBA" id="ARBA00023004"/>
    </source>
</evidence>
<keyword evidence="3" id="KW-0285">Flavoprotein</keyword>
<feature type="region of interest" description="Disordered" evidence="13">
    <location>
        <begin position="1"/>
        <end position="29"/>
    </location>
</feature>
<dbReference type="InterPro" id="IPR017927">
    <property type="entry name" value="FAD-bd_FR_type"/>
</dbReference>
<evidence type="ECO:0000256" key="13">
    <source>
        <dbReference type="SAM" id="MobiDB-lite"/>
    </source>
</evidence>
<dbReference type="SUPFAM" id="SSF63380">
    <property type="entry name" value="Riboflavin synthase domain-like"/>
    <property type="match status" value="1"/>
</dbReference>
<dbReference type="PANTHER" id="PTHR47354:SF8">
    <property type="entry name" value="1,2-PHENYLACETYL-COA EPOXIDASE, SUBUNIT E"/>
    <property type="match status" value="1"/>
</dbReference>
<evidence type="ECO:0000256" key="1">
    <source>
        <dbReference type="ARBA" id="ARBA00001974"/>
    </source>
</evidence>
<dbReference type="Pfam" id="PF00175">
    <property type="entry name" value="NAD_binding_1"/>
    <property type="match status" value="1"/>
</dbReference>
<evidence type="ECO:0000259" key="15">
    <source>
        <dbReference type="PROSITE" id="PS51384"/>
    </source>
</evidence>
<dbReference type="GO" id="GO:0016020">
    <property type="term" value="C:membrane"/>
    <property type="evidence" value="ECO:0007669"/>
    <property type="project" value="UniProtKB-SubCell"/>
</dbReference>
<keyword evidence="12 14" id="KW-0472">Membrane</keyword>
<dbReference type="PRINTS" id="PR00409">
    <property type="entry name" value="PHDIOXRDTASE"/>
</dbReference>
<keyword evidence="11" id="KW-0411">Iron-sulfur</keyword>
<protein>
    <submittedName>
        <fullName evidence="16">Unannotated protein</fullName>
    </submittedName>
</protein>
<sequence length="470" mass="50793">MLTETMPPNTRQAPRPRTPERGPARALARPRPSALFGTDIWIIAAAYVACVFGLWAWHGGVSALTNNWLDGWLSLSQLSGLLASACGLFGVVLIARPRTLERHLGLDKMFVWHRYLGESMAVLLAVHIVSAVIAGTADGTGSWAVIRNYTGRQPYMAMATIGGLLIFVVTITSLKSIRRQMSYETWYFVHLTAYAALAVSFGHEIVLGNDLADDKVARWFWVAIHVGVLAAVLSGRWGRTIMSVLRPLRVESVVPLGADVSAITLGGPGLSRLEAHGGQFCMLRPLRPGLWWQSHPFSLSAAPTTRGLRFTIKDRGDASGVINSLKVGTRVAVEGPYGVATPDVAIGTKVLCIVGGVGVAPARAMLELLTPDQQPIVLYRARSKEDLVHLDEMQQIAKSLHGEVLTLVGPSVSLAVKDPFSGDSLIRAIPDVAERTAFVCGPDSLVHAARRGLKAAGVPTENVHFEMVWW</sequence>
<dbReference type="GO" id="GO:0050660">
    <property type="term" value="F:flavin adenine dinucleotide binding"/>
    <property type="evidence" value="ECO:0007669"/>
    <property type="project" value="TreeGrafter"/>
</dbReference>
<reference evidence="16" key="1">
    <citation type="submission" date="2020-05" db="EMBL/GenBank/DDBJ databases">
        <authorList>
            <person name="Chiriac C."/>
            <person name="Salcher M."/>
            <person name="Ghai R."/>
            <person name="Kavagutti S V."/>
        </authorList>
    </citation>
    <scope>NUCLEOTIDE SEQUENCE</scope>
</reference>
<evidence type="ECO:0000256" key="6">
    <source>
        <dbReference type="ARBA" id="ARBA00022723"/>
    </source>
</evidence>
<dbReference type="GO" id="GO:0016491">
    <property type="term" value="F:oxidoreductase activity"/>
    <property type="evidence" value="ECO:0007669"/>
    <property type="project" value="UniProtKB-KW"/>
</dbReference>
<keyword evidence="10" id="KW-0408">Iron</keyword>
<dbReference type="InterPro" id="IPR039261">
    <property type="entry name" value="FNR_nucleotide-bd"/>
</dbReference>
<evidence type="ECO:0000256" key="7">
    <source>
        <dbReference type="ARBA" id="ARBA00022827"/>
    </source>
</evidence>
<evidence type="ECO:0000256" key="5">
    <source>
        <dbReference type="ARBA" id="ARBA00022714"/>
    </source>
</evidence>
<evidence type="ECO:0000256" key="4">
    <source>
        <dbReference type="ARBA" id="ARBA00022692"/>
    </source>
</evidence>
<feature type="compositionally biased region" description="Polar residues" evidence="13">
    <location>
        <begin position="1"/>
        <end position="12"/>
    </location>
</feature>
<dbReference type="Gene3D" id="2.40.30.10">
    <property type="entry name" value="Translation factors"/>
    <property type="match status" value="1"/>
</dbReference>
<feature type="transmembrane region" description="Helical" evidence="14">
    <location>
        <begin position="155"/>
        <end position="174"/>
    </location>
</feature>
<dbReference type="Gene3D" id="3.40.50.80">
    <property type="entry name" value="Nucleotide-binding domain of ferredoxin-NADP reductase (FNR) module"/>
    <property type="match status" value="1"/>
</dbReference>
<accession>A0A6J6N4H4</accession>
<comment type="cofactor">
    <cofactor evidence="1">
        <name>FAD</name>
        <dbReference type="ChEBI" id="CHEBI:57692"/>
    </cofactor>
</comment>
<keyword evidence="9" id="KW-0560">Oxidoreductase</keyword>
<dbReference type="GO" id="GO:0051537">
    <property type="term" value="F:2 iron, 2 sulfur cluster binding"/>
    <property type="evidence" value="ECO:0007669"/>
    <property type="project" value="UniProtKB-KW"/>
</dbReference>
<evidence type="ECO:0000313" key="16">
    <source>
        <dbReference type="EMBL" id="CAB4681056.1"/>
    </source>
</evidence>
<evidence type="ECO:0000256" key="12">
    <source>
        <dbReference type="ARBA" id="ARBA00023136"/>
    </source>
</evidence>
<dbReference type="PANTHER" id="PTHR47354">
    <property type="entry name" value="NADH OXIDOREDUCTASE HCR"/>
    <property type="match status" value="1"/>
</dbReference>
<keyword evidence="8 14" id="KW-1133">Transmembrane helix</keyword>
<dbReference type="InterPro" id="IPR050415">
    <property type="entry name" value="MRET"/>
</dbReference>
<proteinExistence type="predicted"/>
<keyword evidence="4 14" id="KW-0812">Transmembrane</keyword>
<dbReference type="InterPro" id="IPR013112">
    <property type="entry name" value="FAD-bd_8"/>
</dbReference>
<dbReference type="InterPro" id="IPR013130">
    <property type="entry name" value="Fe3_Rdtase_TM_dom"/>
</dbReference>
<dbReference type="Pfam" id="PF08022">
    <property type="entry name" value="FAD_binding_8"/>
    <property type="match status" value="1"/>
</dbReference>
<dbReference type="AlphaFoldDB" id="A0A6J6N4H4"/>
<keyword evidence="5" id="KW-0001">2Fe-2S</keyword>
<organism evidence="16">
    <name type="scientific">freshwater metagenome</name>
    <dbReference type="NCBI Taxonomy" id="449393"/>
    <lineage>
        <taxon>unclassified sequences</taxon>
        <taxon>metagenomes</taxon>
        <taxon>ecological metagenomes</taxon>
    </lineage>
</organism>
<dbReference type="InterPro" id="IPR001433">
    <property type="entry name" value="OxRdtase_FAD/NAD-bd"/>
</dbReference>
<gene>
    <name evidence="16" type="ORF">UFOPK2366_00213</name>
</gene>
<evidence type="ECO:0000256" key="9">
    <source>
        <dbReference type="ARBA" id="ARBA00023002"/>
    </source>
</evidence>
<keyword evidence="6" id="KW-0479">Metal-binding</keyword>
<comment type="subcellular location">
    <subcellularLocation>
        <location evidence="2">Membrane</location>
        <topology evidence="2">Multi-pass membrane protein</topology>
    </subcellularLocation>
</comment>
<dbReference type="SUPFAM" id="SSF52343">
    <property type="entry name" value="Ferredoxin reductase-like, C-terminal NADP-linked domain"/>
    <property type="match status" value="1"/>
</dbReference>
<feature type="transmembrane region" description="Helical" evidence="14">
    <location>
        <begin position="115"/>
        <end position="135"/>
    </location>
</feature>
<evidence type="ECO:0000256" key="3">
    <source>
        <dbReference type="ARBA" id="ARBA00022630"/>
    </source>
</evidence>
<dbReference type="EMBL" id="CAEZXM010000023">
    <property type="protein sequence ID" value="CAB4681056.1"/>
    <property type="molecule type" value="Genomic_DNA"/>
</dbReference>